<dbReference type="RefSeq" id="WP_009624987.1">
    <property type="nucleotide sequence ID" value="NZ_VBTY01000001.1"/>
</dbReference>
<dbReference type="InterPro" id="IPR024220">
    <property type="entry name" value="DUF3780"/>
</dbReference>
<organism evidence="2 3">
    <name type="scientific">Pseudanabaena catenata USMAC16</name>
    <dbReference type="NCBI Taxonomy" id="1855837"/>
    <lineage>
        <taxon>Bacteria</taxon>
        <taxon>Bacillati</taxon>
        <taxon>Cyanobacteriota</taxon>
        <taxon>Cyanophyceae</taxon>
        <taxon>Pseudanabaenales</taxon>
        <taxon>Pseudanabaenaceae</taxon>
        <taxon>Pseudanabaena</taxon>
    </lineage>
</organism>
<comment type="caution">
    <text evidence="2">The sequence shown here is derived from an EMBL/GenBank/DDBJ whole genome shotgun (WGS) entry which is preliminary data.</text>
</comment>
<dbReference type="Pfam" id="PF12635">
    <property type="entry name" value="DUF3780"/>
    <property type="match status" value="1"/>
</dbReference>
<name>A0A9X4M501_9CYAN</name>
<sequence>MTVMTNAKSKAQSKVKIEGFGFIPAESEHHFLVTITNNKKDDVLISEHLTWDENANKRELSFALGQNDNKMRVILNRQKWDAIADPVKAEFNYRLKRSEQKTGQWKTGQIPVSRLFGKELVLLAWAIEDADPGLISTAIRNWLGLTPEERWWLFTMTNAATGHAITGRAKGWRKAIRFALTENPVSDSTYYDERFNLPIFQASEPPVYIANTSFQPDKLDSKSDVSSENVNKGDRKPRAKGNK</sequence>
<dbReference type="AlphaFoldDB" id="A0A9X4M501"/>
<dbReference type="Proteomes" id="UP001152872">
    <property type="component" value="Unassembled WGS sequence"/>
</dbReference>
<protein>
    <submittedName>
        <fullName evidence="2">DUF3780 domain-containing protein</fullName>
    </submittedName>
</protein>
<reference evidence="2" key="1">
    <citation type="submission" date="2019-05" db="EMBL/GenBank/DDBJ databases">
        <title>Whole genome sequencing of Pseudanabaena catenata USMAC16.</title>
        <authorList>
            <person name="Khan Z."/>
            <person name="Omar W.M."/>
            <person name="Convey P."/>
            <person name="Merican F."/>
            <person name="Najimudin N."/>
        </authorList>
    </citation>
    <scope>NUCLEOTIDE SEQUENCE</scope>
    <source>
        <strain evidence="2">USMAC16</strain>
    </source>
</reference>
<evidence type="ECO:0000256" key="1">
    <source>
        <dbReference type="SAM" id="MobiDB-lite"/>
    </source>
</evidence>
<gene>
    <name evidence="2" type="ORF">FEV09_00150</name>
</gene>
<keyword evidence="3" id="KW-1185">Reference proteome</keyword>
<proteinExistence type="predicted"/>
<evidence type="ECO:0000313" key="2">
    <source>
        <dbReference type="EMBL" id="MDG3492964.1"/>
    </source>
</evidence>
<feature type="region of interest" description="Disordered" evidence="1">
    <location>
        <begin position="212"/>
        <end position="243"/>
    </location>
</feature>
<evidence type="ECO:0000313" key="3">
    <source>
        <dbReference type="Proteomes" id="UP001152872"/>
    </source>
</evidence>
<dbReference type="EMBL" id="VBTY01000001">
    <property type="protein sequence ID" value="MDG3492964.1"/>
    <property type="molecule type" value="Genomic_DNA"/>
</dbReference>
<accession>A0A9X4M501</accession>
<feature type="compositionally biased region" description="Basic and acidic residues" evidence="1">
    <location>
        <begin position="217"/>
        <end position="236"/>
    </location>
</feature>